<keyword evidence="2" id="KW-1185">Reference proteome</keyword>
<gene>
    <name evidence="1" type="ORF">K227x_36000</name>
</gene>
<evidence type="ECO:0000313" key="2">
    <source>
        <dbReference type="Proteomes" id="UP000318538"/>
    </source>
</evidence>
<evidence type="ECO:0000313" key="1">
    <source>
        <dbReference type="EMBL" id="QDT05201.1"/>
    </source>
</evidence>
<proteinExistence type="predicted"/>
<protein>
    <submittedName>
        <fullName evidence="1">Uncharacterized protein</fullName>
    </submittedName>
</protein>
<dbReference type="AlphaFoldDB" id="A0A517NDI9"/>
<name>A0A517NDI9_9BACT</name>
<dbReference type="EMBL" id="CP036525">
    <property type="protein sequence ID" value="QDT05201.1"/>
    <property type="molecule type" value="Genomic_DNA"/>
</dbReference>
<dbReference type="OrthoDB" id="281777at2"/>
<reference evidence="1 2" key="1">
    <citation type="submission" date="2019-02" db="EMBL/GenBank/DDBJ databases">
        <title>Deep-cultivation of Planctomycetes and their phenomic and genomic characterization uncovers novel biology.</title>
        <authorList>
            <person name="Wiegand S."/>
            <person name="Jogler M."/>
            <person name="Boedeker C."/>
            <person name="Pinto D."/>
            <person name="Vollmers J."/>
            <person name="Rivas-Marin E."/>
            <person name="Kohn T."/>
            <person name="Peeters S.H."/>
            <person name="Heuer A."/>
            <person name="Rast P."/>
            <person name="Oberbeckmann S."/>
            <person name="Bunk B."/>
            <person name="Jeske O."/>
            <person name="Meyerdierks A."/>
            <person name="Storesund J.E."/>
            <person name="Kallscheuer N."/>
            <person name="Luecker S."/>
            <person name="Lage O.M."/>
            <person name="Pohl T."/>
            <person name="Merkel B.J."/>
            <person name="Hornburger P."/>
            <person name="Mueller R.-W."/>
            <person name="Bruemmer F."/>
            <person name="Labrenz M."/>
            <person name="Spormann A.M."/>
            <person name="Op den Camp H."/>
            <person name="Overmann J."/>
            <person name="Amann R."/>
            <person name="Jetten M.S.M."/>
            <person name="Mascher T."/>
            <person name="Medema M.H."/>
            <person name="Devos D.P."/>
            <person name="Kaster A.-K."/>
            <person name="Ovreas L."/>
            <person name="Rohde M."/>
            <person name="Galperin M.Y."/>
            <person name="Jogler C."/>
        </authorList>
    </citation>
    <scope>NUCLEOTIDE SEQUENCE [LARGE SCALE GENOMIC DNA]</scope>
    <source>
        <strain evidence="1 2">K22_7</strain>
    </source>
</reference>
<accession>A0A517NDI9</accession>
<dbReference type="KEGG" id="rlc:K227x_36000"/>
<organism evidence="1 2">
    <name type="scientific">Rubripirellula lacrimiformis</name>
    <dbReference type="NCBI Taxonomy" id="1930273"/>
    <lineage>
        <taxon>Bacteria</taxon>
        <taxon>Pseudomonadati</taxon>
        <taxon>Planctomycetota</taxon>
        <taxon>Planctomycetia</taxon>
        <taxon>Pirellulales</taxon>
        <taxon>Pirellulaceae</taxon>
        <taxon>Rubripirellula</taxon>
    </lineage>
</organism>
<dbReference type="Proteomes" id="UP000318538">
    <property type="component" value="Chromosome"/>
</dbReference>
<sequence length="92" mass="10832">MQTIRETNGRRPRFTRLEVMQKRYAARQQQAANCCLKAATLEMLSELTDYVNDFEPEGIYPPEDTNHVYPALQRFYDGLMELNAKVRDEMSR</sequence>
<dbReference type="RefSeq" id="WP_145171183.1">
    <property type="nucleotide sequence ID" value="NZ_CP036525.1"/>
</dbReference>